<feature type="chain" id="PRO_5011534665" evidence="3">
    <location>
        <begin position="22"/>
        <end position="1299"/>
    </location>
</feature>
<sequence>MKKLLLTVLFAVFSFGGHLFAQCEISENFDSYNNNEVPVDWTMINTTGITQAYGRVTSNPASPTPPKYFRMYNAAADTGELIFISPMNATTSDGNHRLKFYAQGAIESNLIVGTTDVGDGSGVFTTVETITLNGINNTDWEAHEVIIPAGTDQFIFFEHNLGSTFDQVNIDSVCLEPIPTCLEVTNVALSNATQTTVDLTWAESGTTEDNWEYVVQEVGGGEPTTNGVAHTSTDSNISITVTGLDQDTDYEAYVRANCGGGDFGAWIMAANTLRTDCGPITANYCEDWAGIEDGAVPFCWSVYDDPITGGHAFVDYEFSGYNKNMFELYFTSNTVVGDIVAISPDVSYAMDGNHRIKFSAGASTDAPDVLEVGTINSLGEFVYITSFSPTSNRNKEYLVDLPNNDDVSFAFRHSGVVNKFVWINTVCVEDIPSCLEVTDVTASNVQFDSADISWTVSGSSETTWEYLVQEAALPAPDATTNGTEIMATTVSVTLDQNTAYVAYVRAKCDATDFGAWISSEEFTTTCNSVVAEYSDSFEGLNEDGQEIKPCWSFLDTTSGDFRTYASQNNITPSEGNLMLRMFMSSSSDPEGLLLSTPETTDLSSDKQIRFKMNKSTSTTEGFSVIVGTMSDPLDATTFVILDDTTLNETSIFAETWTEFTIDFSNYDTSLNHTYIAFKPQHSGNGSNFKNIYMDEYNYEFKPDLGFNDEAITAAVLTASDDYMCNNAITGDFAGATRSPEFPCANPAYDDYNDLWYRFTPETSGTYAFSIEALNDEDMSMYIFGGSSIDLIPLSTGCISRYASLELEANVTYFVAAASAEPTAQYSLCVFKFPEVPVNDEIANATVLLESEDRECNNIMEGYTASATFSSDSACSSATIDVWYTFTPAETGEYTFRRRFLNGSSVTGVSVYSGTPGNLTALTACGSQRVLADLTQGVQYYVAVTSTPSSIPVYFTLCAYKSPPAPNNDECDDAVLLTVGETFEENEVVATNISATVDLSISPLPICGKLDFEINSRDVWFDVVVPESGSFVVETRFQDDSLLKDTAMEAYTGECGVDSLVPFDYEVSPGVFTHCSEQFVIGGNPFAGMRFTDKEPGITVRIRVWGWAIQFGDFKISAYDDTEACLYPNDVAISDITETSAIASWSEVIPAPTGGYEYIVQSSGSGYPGTATGTSTPNTSVLIEGLTANTEYEVYVKSICSANESAWDGPFVFITQNLGTADFNLENFKFYPNPVTDVLHVTYTENINTVKVYSISGKLLFTETINGTTGSIKMSGLSSGLYLLEAQTDVSNLVFKVFVK</sequence>
<dbReference type="SUPFAM" id="SSF49265">
    <property type="entry name" value="Fibronectin type III"/>
    <property type="match status" value="3"/>
</dbReference>
<dbReference type="SMART" id="SM00060">
    <property type="entry name" value="FN3"/>
    <property type="match status" value="3"/>
</dbReference>
<dbReference type="PROSITE" id="PS50853">
    <property type="entry name" value="FN3"/>
    <property type="match status" value="3"/>
</dbReference>
<dbReference type="NCBIfam" id="TIGR04183">
    <property type="entry name" value="Por_Secre_tail"/>
    <property type="match status" value="1"/>
</dbReference>
<evidence type="ECO:0000259" key="4">
    <source>
        <dbReference type="PROSITE" id="PS50853"/>
    </source>
</evidence>
<feature type="domain" description="Fibronectin type-III" evidence="4">
    <location>
        <begin position="1126"/>
        <end position="1217"/>
    </location>
</feature>
<dbReference type="Pfam" id="PF23759">
    <property type="entry name" value="GBD_T9SS_assoc"/>
    <property type="match status" value="3"/>
</dbReference>
<dbReference type="InterPro" id="IPR036116">
    <property type="entry name" value="FN3_sf"/>
</dbReference>
<dbReference type="PANTHER" id="PTHR46708:SF2">
    <property type="entry name" value="FIBRONECTIN TYPE-III DOMAIN-CONTAINING PROTEIN"/>
    <property type="match status" value="1"/>
</dbReference>
<evidence type="ECO:0000313" key="6">
    <source>
        <dbReference type="Proteomes" id="UP000199321"/>
    </source>
</evidence>
<dbReference type="InterPro" id="IPR003961">
    <property type="entry name" value="FN3_dom"/>
</dbReference>
<organism evidence="5 6">
    <name type="scientific">Ulvibacter litoralis</name>
    <dbReference type="NCBI Taxonomy" id="227084"/>
    <lineage>
        <taxon>Bacteria</taxon>
        <taxon>Pseudomonadati</taxon>
        <taxon>Bacteroidota</taxon>
        <taxon>Flavobacteriia</taxon>
        <taxon>Flavobacteriales</taxon>
        <taxon>Flavobacteriaceae</taxon>
        <taxon>Ulvibacter</taxon>
    </lineage>
</organism>
<gene>
    <name evidence="5" type="ORF">SAMN05421855_102211</name>
</gene>
<evidence type="ECO:0000256" key="3">
    <source>
        <dbReference type="SAM" id="SignalP"/>
    </source>
</evidence>
<dbReference type="InterPro" id="IPR056600">
    <property type="entry name" value="GBD_T9SS_assoc"/>
</dbReference>
<dbReference type="Gene3D" id="2.60.40.10">
    <property type="entry name" value="Immunoglobulins"/>
    <property type="match status" value="3"/>
</dbReference>
<feature type="domain" description="Fibronectin type-III" evidence="4">
    <location>
        <begin position="436"/>
        <end position="528"/>
    </location>
</feature>
<dbReference type="Pfam" id="PF00041">
    <property type="entry name" value="fn3"/>
    <property type="match status" value="2"/>
</dbReference>
<dbReference type="Proteomes" id="UP000199321">
    <property type="component" value="Unassembled WGS sequence"/>
</dbReference>
<feature type="signal peptide" evidence="3">
    <location>
        <begin position="1"/>
        <end position="21"/>
    </location>
</feature>
<dbReference type="EMBL" id="FNBA01000002">
    <property type="protein sequence ID" value="SDE68513.1"/>
    <property type="molecule type" value="Genomic_DNA"/>
</dbReference>
<evidence type="ECO:0000256" key="2">
    <source>
        <dbReference type="ARBA" id="ARBA00022737"/>
    </source>
</evidence>
<dbReference type="PANTHER" id="PTHR46708">
    <property type="entry name" value="TENASCIN"/>
    <property type="match status" value="1"/>
</dbReference>
<dbReference type="RefSeq" id="WP_093142426.1">
    <property type="nucleotide sequence ID" value="NZ_BMWO01000002.1"/>
</dbReference>
<keyword evidence="1 3" id="KW-0732">Signal</keyword>
<reference evidence="5 6" key="1">
    <citation type="submission" date="2016-10" db="EMBL/GenBank/DDBJ databases">
        <authorList>
            <person name="de Groot N.N."/>
        </authorList>
    </citation>
    <scope>NUCLEOTIDE SEQUENCE [LARGE SCALE GENOMIC DNA]</scope>
    <source>
        <strain evidence="5 6">DSM 16195</strain>
    </source>
</reference>
<dbReference type="Pfam" id="PF18962">
    <property type="entry name" value="Por_Secre_tail"/>
    <property type="match status" value="1"/>
</dbReference>
<protein>
    <submittedName>
        <fullName evidence="5">Por secretion system C-terminal sorting domain-containing protein</fullName>
    </submittedName>
</protein>
<evidence type="ECO:0000313" key="5">
    <source>
        <dbReference type="EMBL" id="SDE68513.1"/>
    </source>
</evidence>
<feature type="domain" description="Fibronectin type-III" evidence="4">
    <location>
        <begin position="183"/>
        <end position="278"/>
    </location>
</feature>
<dbReference type="InterPro" id="IPR013783">
    <property type="entry name" value="Ig-like_fold"/>
</dbReference>
<accession>A0A1G7EXS8</accession>
<dbReference type="STRING" id="227084.SAMN05421855_102211"/>
<evidence type="ECO:0000256" key="1">
    <source>
        <dbReference type="ARBA" id="ARBA00022729"/>
    </source>
</evidence>
<keyword evidence="2" id="KW-0677">Repeat</keyword>
<name>A0A1G7EXS8_9FLAO</name>
<dbReference type="OrthoDB" id="1113525at2"/>
<proteinExistence type="predicted"/>
<dbReference type="InterPro" id="IPR050991">
    <property type="entry name" value="ECM_Regulatory_Proteins"/>
</dbReference>
<dbReference type="InterPro" id="IPR026444">
    <property type="entry name" value="Secre_tail"/>
</dbReference>
<dbReference type="CDD" id="cd00063">
    <property type="entry name" value="FN3"/>
    <property type="match status" value="2"/>
</dbReference>
<keyword evidence="6" id="KW-1185">Reference proteome</keyword>